<evidence type="ECO:0000313" key="3">
    <source>
        <dbReference type="EMBL" id="MBC2889820.1"/>
    </source>
</evidence>
<organism evidence="3 4">
    <name type="scientific">Gordonibacter massiliensis</name>
    <name type="common">ex Traore et al. 2017</name>
    <dbReference type="NCBI Taxonomy" id="1841863"/>
    <lineage>
        <taxon>Bacteria</taxon>
        <taxon>Bacillati</taxon>
        <taxon>Actinomycetota</taxon>
        <taxon>Coriobacteriia</taxon>
        <taxon>Eggerthellales</taxon>
        <taxon>Eggerthellaceae</taxon>
        <taxon>Gordonibacter</taxon>
    </lineage>
</organism>
<dbReference type="InterPro" id="IPR043129">
    <property type="entry name" value="ATPase_NBD"/>
</dbReference>
<accession>A0A842JL04</accession>
<gene>
    <name evidence="3" type="ORF">H7313_10785</name>
</gene>
<feature type="domain" description="Ppx/GppA phosphatase N-terminal" evidence="2">
    <location>
        <begin position="33"/>
        <end position="306"/>
    </location>
</feature>
<reference evidence="3 4" key="1">
    <citation type="submission" date="2020-08" db="EMBL/GenBank/DDBJ databases">
        <authorList>
            <person name="Liu C."/>
            <person name="Sun Q."/>
        </authorList>
    </citation>
    <scope>NUCLEOTIDE SEQUENCE [LARGE SCALE GENOMIC DNA]</scope>
    <source>
        <strain evidence="3 4">N22</strain>
    </source>
</reference>
<dbReference type="GO" id="GO:0006357">
    <property type="term" value="P:regulation of transcription by RNA polymerase II"/>
    <property type="evidence" value="ECO:0007669"/>
    <property type="project" value="TreeGrafter"/>
</dbReference>
<keyword evidence="4" id="KW-1185">Reference proteome</keyword>
<comment type="caution">
    <text evidence="3">The sequence shown here is derived from an EMBL/GenBank/DDBJ whole genome shotgun (WGS) entry which is preliminary data.</text>
</comment>
<dbReference type="SUPFAM" id="SSF53067">
    <property type="entry name" value="Actin-like ATPase domain"/>
    <property type="match status" value="2"/>
</dbReference>
<dbReference type="InterPro" id="IPR003695">
    <property type="entry name" value="Ppx_GppA_N"/>
</dbReference>
<dbReference type="Gene3D" id="3.30.420.150">
    <property type="entry name" value="Exopolyphosphatase. Domain 2"/>
    <property type="match status" value="1"/>
</dbReference>
<evidence type="ECO:0000313" key="4">
    <source>
        <dbReference type="Proteomes" id="UP000587396"/>
    </source>
</evidence>
<evidence type="ECO:0000256" key="1">
    <source>
        <dbReference type="ARBA" id="ARBA00007125"/>
    </source>
</evidence>
<dbReference type="CDD" id="cd24052">
    <property type="entry name" value="ASKHA_NBD_HpPPX-GppA-like"/>
    <property type="match status" value="1"/>
</dbReference>
<comment type="similarity">
    <text evidence="1">Belongs to the GppA/Ppx family.</text>
</comment>
<dbReference type="InterPro" id="IPR050273">
    <property type="entry name" value="GppA/Ppx_hydrolase"/>
</dbReference>
<sequence length="308" mass="33353">MPNYAVIDLGSNTIRLVVYEVKDDRRKTYTNKDFKSLINDKVMAGLSAFVADDGTFTEDGVRRAASVLKGHAKRARYFDCKRVDVFATAVLRNASNSAEAVAAIGSDAELPIALLSARDEAHLGFVGATCDRKIERGTLVDIGGGSTELTRIEDGRDFDNVSLGQGSLSSYTSFVRAILPTPKEMDAVVGALYERLAALPDQDDYRADTIYGIGGSVRAAAKMHAQVSGEIVRPKSMTAAEIRAILDLCRTAPDAFAHRALKASAERVHTLVPGCLILDTLMSDFRAGRLEICKYGVREGYLIERVLG</sequence>
<dbReference type="AlphaFoldDB" id="A0A842JL04"/>
<dbReference type="Pfam" id="PF02541">
    <property type="entry name" value="Ppx-GppA"/>
    <property type="match status" value="1"/>
</dbReference>
<dbReference type="PANTHER" id="PTHR30005:SF0">
    <property type="entry name" value="RETROGRADE REGULATION PROTEIN 2"/>
    <property type="match status" value="1"/>
</dbReference>
<proteinExistence type="inferred from homology"/>
<dbReference type="RefSeq" id="WP_185905599.1">
    <property type="nucleotide sequence ID" value="NZ_JACMSE010000008.1"/>
</dbReference>
<protein>
    <submittedName>
        <fullName evidence="3">Exopolyphosphatase</fullName>
    </submittedName>
</protein>
<dbReference type="Proteomes" id="UP000587396">
    <property type="component" value="Unassembled WGS sequence"/>
</dbReference>
<dbReference type="PANTHER" id="PTHR30005">
    <property type="entry name" value="EXOPOLYPHOSPHATASE"/>
    <property type="match status" value="1"/>
</dbReference>
<evidence type="ECO:0000259" key="2">
    <source>
        <dbReference type="Pfam" id="PF02541"/>
    </source>
</evidence>
<dbReference type="EMBL" id="JACMSE010000008">
    <property type="protein sequence ID" value="MBC2889820.1"/>
    <property type="molecule type" value="Genomic_DNA"/>
</dbReference>
<name>A0A842JL04_9ACTN</name>
<dbReference type="Gene3D" id="3.30.420.40">
    <property type="match status" value="1"/>
</dbReference>